<feature type="region of interest" description="Disordered" evidence="10">
    <location>
        <begin position="41"/>
        <end position="104"/>
    </location>
</feature>
<evidence type="ECO:0000256" key="5">
    <source>
        <dbReference type="ARBA" id="ARBA00022823"/>
    </source>
</evidence>
<evidence type="ECO:0000256" key="3">
    <source>
        <dbReference type="ARBA" id="ARBA00007317"/>
    </source>
</evidence>
<dbReference type="GO" id="GO:0045333">
    <property type="term" value="P:cellular respiration"/>
    <property type="evidence" value="ECO:0007669"/>
    <property type="project" value="UniProtKB-ARBA"/>
</dbReference>
<feature type="compositionally biased region" description="Low complexity" evidence="10">
    <location>
        <begin position="430"/>
        <end position="443"/>
    </location>
</feature>
<accession>A0A316UEG5</accession>
<evidence type="ECO:0000256" key="9">
    <source>
        <dbReference type="RuleBase" id="RU003423"/>
    </source>
</evidence>
<evidence type="ECO:0000256" key="2">
    <source>
        <dbReference type="ARBA" id="ARBA00004305"/>
    </source>
</evidence>
<feature type="compositionally biased region" description="Low complexity" evidence="10">
    <location>
        <begin position="305"/>
        <end position="347"/>
    </location>
</feature>
<reference evidence="13 14" key="1">
    <citation type="journal article" date="2018" name="Mol. Biol. Evol.">
        <title>Broad Genomic Sampling Reveals a Smut Pathogenic Ancestry of the Fungal Clade Ustilaginomycotina.</title>
        <authorList>
            <person name="Kijpornyongpan T."/>
            <person name="Mondo S.J."/>
            <person name="Barry K."/>
            <person name="Sandor L."/>
            <person name="Lee J."/>
            <person name="Lipzen A."/>
            <person name="Pangilinan J."/>
            <person name="LaButti K."/>
            <person name="Hainaut M."/>
            <person name="Henrissat B."/>
            <person name="Grigoriev I.V."/>
            <person name="Spatafora J.W."/>
            <person name="Aime M.C."/>
        </authorList>
    </citation>
    <scope>NUCLEOTIDE SEQUENCE [LARGE SCALE GENOMIC DNA]</scope>
    <source>
        <strain evidence="13 14">MCA 4718</strain>
    </source>
</reference>
<feature type="compositionally biased region" description="Low complexity" evidence="10">
    <location>
        <begin position="232"/>
        <end position="245"/>
    </location>
</feature>
<dbReference type="PROSITE" id="PS51826">
    <property type="entry name" value="PSBD"/>
    <property type="match status" value="1"/>
</dbReference>
<feature type="compositionally biased region" description="Low complexity" evidence="10">
    <location>
        <begin position="85"/>
        <end position="102"/>
    </location>
</feature>
<feature type="domain" description="Peripheral subunit-binding (PSBD)" evidence="12">
    <location>
        <begin position="262"/>
        <end position="299"/>
    </location>
</feature>
<comment type="cofactor">
    <cofactor evidence="1 9">
        <name>(R)-lipoate</name>
        <dbReference type="ChEBI" id="CHEBI:83088"/>
    </cofactor>
</comment>
<dbReference type="EC" id="2.3.1.-" evidence="9"/>
<organism evidence="13 14">
    <name type="scientific">Pseudomicrostroma glucosiphilum</name>
    <dbReference type="NCBI Taxonomy" id="1684307"/>
    <lineage>
        <taxon>Eukaryota</taxon>
        <taxon>Fungi</taxon>
        <taxon>Dikarya</taxon>
        <taxon>Basidiomycota</taxon>
        <taxon>Ustilaginomycotina</taxon>
        <taxon>Exobasidiomycetes</taxon>
        <taxon>Microstromatales</taxon>
        <taxon>Microstromatales incertae sedis</taxon>
        <taxon>Pseudomicrostroma</taxon>
    </lineage>
</organism>
<dbReference type="InterPro" id="IPR003016">
    <property type="entry name" value="2-oxoA_DH_lipoyl-BS"/>
</dbReference>
<dbReference type="SUPFAM" id="SSF52777">
    <property type="entry name" value="CoA-dependent acyltransferases"/>
    <property type="match status" value="1"/>
</dbReference>
<dbReference type="PANTHER" id="PTHR43178:SF5">
    <property type="entry name" value="LIPOAMIDE ACYLTRANSFERASE COMPONENT OF BRANCHED-CHAIN ALPHA-KETO ACID DEHYDROGENASE COMPLEX, MITOCHONDRIAL"/>
    <property type="match status" value="1"/>
</dbReference>
<proteinExistence type="inferred from homology"/>
<dbReference type="InterPro" id="IPR050743">
    <property type="entry name" value="2-oxoacid_DH_E2_comp"/>
</dbReference>
<evidence type="ECO:0000259" key="12">
    <source>
        <dbReference type="PROSITE" id="PS51826"/>
    </source>
</evidence>
<dbReference type="InterPro" id="IPR023213">
    <property type="entry name" value="CAT-like_dom_sf"/>
</dbReference>
<dbReference type="SUPFAM" id="SSF47005">
    <property type="entry name" value="Peripheral subunit-binding domain of 2-oxo acid dehydrogenase complex"/>
    <property type="match status" value="1"/>
</dbReference>
<keyword evidence="6" id="KW-0809">Transit peptide</keyword>
<feature type="compositionally biased region" description="Low complexity" evidence="10">
    <location>
        <begin position="45"/>
        <end position="62"/>
    </location>
</feature>
<comment type="subcellular location">
    <subcellularLocation>
        <location evidence="2">Mitochondrion matrix</location>
    </subcellularLocation>
</comment>
<dbReference type="SUPFAM" id="SSF51230">
    <property type="entry name" value="Single hybrid motif"/>
    <property type="match status" value="1"/>
</dbReference>
<evidence type="ECO:0000256" key="6">
    <source>
        <dbReference type="ARBA" id="ARBA00022946"/>
    </source>
</evidence>
<dbReference type="InterPro" id="IPR001078">
    <property type="entry name" value="2-oxoacid_DH_actylTfrase"/>
</dbReference>
<dbReference type="OrthoDB" id="15567at2759"/>
<name>A0A316UEG5_9BASI</name>
<feature type="compositionally biased region" description="Polar residues" evidence="10">
    <location>
        <begin position="200"/>
        <end position="218"/>
    </location>
</feature>
<feature type="region of interest" description="Disordered" evidence="10">
    <location>
        <begin position="198"/>
        <end position="258"/>
    </location>
</feature>
<comment type="similarity">
    <text evidence="3 9">Belongs to the 2-oxoacid dehydrogenase family.</text>
</comment>
<dbReference type="EMBL" id="KZ819322">
    <property type="protein sequence ID" value="PWN23308.1"/>
    <property type="molecule type" value="Genomic_DNA"/>
</dbReference>
<dbReference type="RefSeq" id="XP_025350468.1">
    <property type="nucleotide sequence ID" value="XM_025490158.1"/>
</dbReference>
<dbReference type="FunFam" id="2.40.50.100:FF:000013">
    <property type="entry name" value="Dihydrolipoamide acetyltransferase component of pyruvate dehydrogenase complex"/>
    <property type="match status" value="1"/>
</dbReference>
<feature type="compositionally biased region" description="Polar residues" evidence="10">
    <location>
        <begin position="444"/>
        <end position="455"/>
    </location>
</feature>
<dbReference type="Pfam" id="PF00364">
    <property type="entry name" value="Biotin_lipoyl"/>
    <property type="match status" value="1"/>
</dbReference>
<evidence type="ECO:0000313" key="13">
    <source>
        <dbReference type="EMBL" id="PWN23308.1"/>
    </source>
</evidence>
<dbReference type="AlphaFoldDB" id="A0A316UEG5"/>
<dbReference type="GO" id="GO:0031405">
    <property type="term" value="F:lipoic acid binding"/>
    <property type="evidence" value="ECO:0007669"/>
    <property type="project" value="TreeGrafter"/>
</dbReference>
<evidence type="ECO:0000313" key="14">
    <source>
        <dbReference type="Proteomes" id="UP000245942"/>
    </source>
</evidence>
<dbReference type="Gene3D" id="4.10.320.10">
    <property type="entry name" value="E3-binding domain"/>
    <property type="match status" value="1"/>
</dbReference>
<keyword evidence="14" id="KW-1185">Reference proteome</keyword>
<keyword evidence="4 9" id="KW-0808">Transferase</keyword>
<dbReference type="InterPro" id="IPR004167">
    <property type="entry name" value="PSBD"/>
</dbReference>
<sequence length="641" mass="68313">MAVLRFSLPSSSSSSVVASGQAGRSRLTAAALPSAALVPHRAAHQSRAASSSRTSTSWSSSEARYRTSLLTRPGQSYKPQGLLIRPTPRSRSFSSTPHPSRTLQSLPLADIGEGISEVEVLQWHVRPGSSIEEFQRLCEVQSDKASVEITSRYTGVVERLGAKEGEVMKVGGELCAIWVEEGEGEGEQAGMVQVEEKEQPLQQVAAHTSSPPEQTSAPTRRPHPLDDNVDKAAALSTSSSSASSSREAQPRPTSRQEHLQTLATPAVRWLCKEHNLDLAQIAGTGKEGRVTREDVLVHLGRIQRGDNGASSSRGSSLASDNVQTRASLASASTASTSATADRAAPASQPLTGIRKAMFKSLSLSTHIPHFTFSEELDVTDLEALRLKINRGLLLRQAAASKTQGQEKLTLLPFLLKALSHAMSSHPLFRSKLSLPSSSSSSSSDTPTERYSSLASSARLIGPRKSHDIGFALSTPSGLLTPVIRGVEEHSVQDLARELSRLQNLARSPSGLSRVDLEGMSGPSAGIEGGTLILSNIGSLGCGTGASPVLPPTGELAIGAVCAVKRGFRWSDDPSLAFSTTSTPLATATTLTTQEPYMVPRLLAPVTFAGDHRVLQGTELAAFVKEWKWWVEHPEMWVAMGR</sequence>
<evidence type="ECO:0000256" key="7">
    <source>
        <dbReference type="ARBA" id="ARBA00023128"/>
    </source>
</evidence>
<evidence type="ECO:0000259" key="11">
    <source>
        <dbReference type="PROSITE" id="PS50968"/>
    </source>
</evidence>
<evidence type="ECO:0000256" key="8">
    <source>
        <dbReference type="ARBA" id="ARBA00023315"/>
    </source>
</evidence>
<keyword evidence="5 9" id="KW-0450">Lipoyl</keyword>
<evidence type="ECO:0000256" key="1">
    <source>
        <dbReference type="ARBA" id="ARBA00001938"/>
    </source>
</evidence>
<dbReference type="GeneID" id="37011892"/>
<dbReference type="CDD" id="cd06849">
    <property type="entry name" value="lipoyl_domain"/>
    <property type="match status" value="1"/>
</dbReference>
<keyword evidence="8 9" id="KW-0012">Acyltransferase</keyword>
<protein>
    <recommendedName>
        <fullName evidence="9">Dihydrolipoamide acetyltransferase component of pyruvate dehydrogenase complex</fullName>
        <ecNumber evidence="9">2.3.1.-</ecNumber>
    </recommendedName>
</protein>
<dbReference type="Pfam" id="PF00198">
    <property type="entry name" value="2-oxoacid_dh"/>
    <property type="match status" value="1"/>
</dbReference>
<dbReference type="Proteomes" id="UP000245942">
    <property type="component" value="Unassembled WGS sequence"/>
</dbReference>
<dbReference type="PROSITE" id="PS00189">
    <property type="entry name" value="LIPOYL"/>
    <property type="match status" value="1"/>
</dbReference>
<dbReference type="PANTHER" id="PTHR43178">
    <property type="entry name" value="DIHYDROLIPOAMIDE ACETYLTRANSFERASE COMPONENT OF PYRUVATE DEHYDROGENASE COMPLEX"/>
    <property type="match status" value="1"/>
</dbReference>
<gene>
    <name evidence="13" type="ORF">BCV69DRAFT_245530</name>
</gene>
<dbReference type="InterPro" id="IPR011053">
    <property type="entry name" value="Single_hybrid_motif"/>
</dbReference>
<dbReference type="PROSITE" id="PS50968">
    <property type="entry name" value="BIOTINYL_LIPOYL"/>
    <property type="match status" value="1"/>
</dbReference>
<feature type="domain" description="Lipoyl-binding" evidence="11">
    <location>
        <begin position="101"/>
        <end position="178"/>
    </location>
</feature>
<dbReference type="InterPro" id="IPR036625">
    <property type="entry name" value="E3-bd_dom_sf"/>
</dbReference>
<evidence type="ECO:0000256" key="10">
    <source>
        <dbReference type="SAM" id="MobiDB-lite"/>
    </source>
</evidence>
<dbReference type="InterPro" id="IPR000089">
    <property type="entry name" value="Biotin_lipoyl"/>
</dbReference>
<feature type="region of interest" description="Disordered" evidence="10">
    <location>
        <begin position="1"/>
        <end position="24"/>
    </location>
</feature>
<dbReference type="Gene3D" id="2.40.50.100">
    <property type="match status" value="1"/>
</dbReference>
<dbReference type="GO" id="GO:0005759">
    <property type="term" value="C:mitochondrial matrix"/>
    <property type="evidence" value="ECO:0007669"/>
    <property type="project" value="UniProtKB-SubCell"/>
</dbReference>
<dbReference type="STRING" id="1684307.A0A316UEG5"/>
<evidence type="ECO:0000256" key="4">
    <source>
        <dbReference type="ARBA" id="ARBA00022679"/>
    </source>
</evidence>
<dbReference type="GO" id="GO:0016407">
    <property type="term" value="F:acetyltransferase activity"/>
    <property type="evidence" value="ECO:0007669"/>
    <property type="project" value="TreeGrafter"/>
</dbReference>
<dbReference type="Pfam" id="PF02817">
    <property type="entry name" value="E3_binding"/>
    <property type="match status" value="1"/>
</dbReference>
<feature type="compositionally biased region" description="Polar residues" evidence="10">
    <location>
        <begin position="68"/>
        <end position="78"/>
    </location>
</feature>
<feature type="region of interest" description="Disordered" evidence="10">
    <location>
        <begin position="304"/>
        <end position="347"/>
    </location>
</feature>
<keyword evidence="7" id="KW-0496">Mitochondrion</keyword>
<feature type="region of interest" description="Disordered" evidence="10">
    <location>
        <begin position="430"/>
        <end position="455"/>
    </location>
</feature>
<dbReference type="Gene3D" id="3.30.559.10">
    <property type="entry name" value="Chloramphenicol acetyltransferase-like domain"/>
    <property type="match status" value="1"/>
</dbReference>